<dbReference type="PROSITE" id="PS51257">
    <property type="entry name" value="PROKAR_LIPOPROTEIN"/>
    <property type="match status" value="1"/>
</dbReference>
<proteinExistence type="predicted"/>
<dbReference type="InterPro" id="IPR008139">
    <property type="entry name" value="SaposinB_dom"/>
</dbReference>
<keyword evidence="1" id="KW-1015">Disulfide bond</keyword>
<sequence>MKSAQLFVAVVALFACFGASVAAKPVTERKNDLLVVKKVEPLGEGALCSLCDQFVSQGINQVLNIILNLGVVGGCSTVCTKALENEPQWMTTVCSLACDVLGIKGFMALLDKFGKDIDPIYFCEVVKMCPVHDGGAARVDSVSVNPPSGPQGTTFDIEVLFTVMNQTSTGIVDVAIQCADGLVLGSDQLSTGLAPGNYKAQFQLQAQPQGEDDDEGSMEPTEQFIPGNYIVEFTLCAGDCGSTYPHSGVYDSGSGSFSITA</sequence>
<evidence type="ECO:0000256" key="1">
    <source>
        <dbReference type="ARBA" id="ARBA00023157"/>
    </source>
</evidence>
<evidence type="ECO:0000256" key="2">
    <source>
        <dbReference type="SAM" id="SignalP"/>
    </source>
</evidence>
<dbReference type="AlphaFoldDB" id="A0A7S3G237"/>
<name>A0A7S3G237_9EUKA</name>
<feature type="signal peptide" evidence="2">
    <location>
        <begin position="1"/>
        <end position="23"/>
    </location>
</feature>
<feature type="domain" description="Saposin B-type" evidence="3">
    <location>
        <begin position="44"/>
        <end position="133"/>
    </location>
</feature>
<keyword evidence="2" id="KW-0732">Signal</keyword>
<gene>
    <name evidence="4" type="ORF">PBIL07802_LOCUS1774</name>
</gene>
<evidence type="ECO:0000259" key="3">
    <source>
        <dbReference type="PROSITE" id="PS50015"/>
    </source>
</evidence>
<accession>A0A7S3G237</accession>
<organism evidence="4">
    <name type="scientific">Palpitomonas bilix</name>
    <dbReference type="NCBI Taxonomy" id="652834"/>
    <lineage>
        <taxon>Eukaryota</taxon>
        <taxon>Eukaryota incertae sedis</taxon>
    </lineage>
</organism>
<dbReference type="PROSITE" id="PS50015">
    <property type="entry name" value="SAP_B"/>
    <property type="match status" value="1"/>
</dbReference>
<reference evidence="4" key="1">
    <citation type="submission" date="2021-01" db="EMBL/GenBank/DDBJ databases">
        <authorList>
            <person name="Corre E."/>
            <person name="Pelletier E."/>
            <person name="Niang G."/>
            <person name="Scheremetjew M."/>
            <person name="Finn R."/>
            <person name="Kale V."/>
            <person name="Holt S."/>
            <person name="Cochrane G."/>
            <person name="Meng A."/>
            <person name="Brown T."/>
            <person name="Cohen L."/>
        </authorList>
    </citation>
    <scope>NUCLEOTIDE SEQUENCE</scope>
    <source>
        <strain evidence="4">NIES-2562</strain>
    </source>
</reference>
<dbReference type="EMBL" id="HBIB01002701">
    <property type="protein sequence ID" value="CAE0239625.1"/>
    <property type="molecule type" value="Transcribed_RNA"/>
</dbReference>
<protein>
    <recommendedName>
        <fullName evidence="3">Saposin B-type domain-containing protein</fullName>
    </recommendedName>
</protein>
<evidence type="ECO:0000313" key="4">
    <source>
        <dbReference type="EMBL" id="CAE0239625.1"/>
    </source>
</evidence>
<feature type="chain" id="PRO_5030599237" description="Saposin B-type domain-containing protein" evidence="2">
    <location>
        <begin position="24"/>
        <end position="261"/>
    </location>
</feature>